<keyword evidence="2" id="KW-0808">Transferase</keyword>
<evidence type="ECO:0000256" key="7">
    <source>
        <dbReference type="ARBA" id="ARBA00048472"/>
    </source>
</evidence>
<comment type="similarity">
    <text evidence="4">Belongs to the glycosyltransferase 104 family.</text>
</comment>
<dbReference type="eggNOG" id="COG4394">
    <property type="taxonomic scope" value="Bacteria"/>
</dbReference>
<reference evidence="8 9" key="2">
    <citation type="submission" date="2011-10" db="EMBL/GenBank/DDBJ databases">
        <title>The Genome Sequence of Simonsiella muelleri ATCC 29453.</title>
        <authorList>
            <consortium name="The Broad Institute Genome Sequencing Platform"/>
            <consortium name="The Broad Institute Genome Sequencing Center for Infectious Disease"/>
            <person name="Earl A."/>
            <person name="Ward D."/>
            <person name="Feldgarden M."/>
            <person name="Gevers D."/>
            <person name="Izard J."/>
            <person name="Baranova O.V."/>
            <person name="Blanton J.M."/>
            <person name="Tanner A.C."/>
            <person name="Dewhirst F."/>
            <person name="Young S.K."/>
            <person name="Zeng Q."/>
            <person name="Gargeya S."/>
            <person name="Fitzgerald M."/>
            <person name="Haas B."/>
            <person name="Abouelleil A."/>
            <person name="Alvarado L."/>
            <person name="Arachchi H.M."/>
            <person name="Berlin A."/>
            <person name="Brown A."/>
            <person name="Chapman S.B."/>
            <person name="Chen Z."/>
            <person name="Dunbar C."/>
            <person name="Freedman E."/>
            <person name="Gearin G."/>
            <person name="Goldberg J."/>
            <person name="Griggs A."/>
            <person name="Gujja S."/>
            <person name="Heiman D."/>
            <person name="Howarth C."/>
            <person name="Larson L."/>
            <person name="Lui A."/>
            <person name="MacDonald P.J.P."/>
            <person name="Montmayeur A."/>
            <person name="Murphy C."/>
            <person name="Neiman D."/>
            <person name="Pearson M."/>
            <person name="Priest M."/>
            <person name="Roberts A."/>
            <person name="Saif S."/>
            <person name="Shea T."/>
            <person name="Shenoy N."/>
            <person name="Sisk P."/>
            <person name="Stolte C."/>
            <person name="Sykes S."/>
            <person name="Wortman J."/>
            <person name="Nusbaum C."/>
            <person name="Birren B."/>
        </authorList>
    </citation>
    <scope>NUCLEOTIDE SEQUENCE [LARGE SCALE GENOMIC DNA]</scope>
    <source>
        <strain evidence="8 9">ATCC 29453</strain>
    </source>
</reference>
<dbReference type="OrthoDB" id="209085at2"/>
<reference evidence="8 9" key="1">
    <citation type="submission" date="2010-03" db="EMBL/GenBank/DDBJ databases">
        <authorList>
            <consortium name="The Broad Institute Genome Sequencing Platform"/>
            <person name="Ward D."/>
            <person name="Earl A."/>
            <person name="Feldgarden M."/>
            <person name="Gevers D."/>
            <person name="Young S."/>
            <person name="Zeng Q."/>
            <person name="Koehrsen M."/>
            <person name="Alvarado L."/>
            <person name="Berlin A.M."/>
            <person name="Borenstein D."/>
            <person name="Chapman S.B."/>
            <person name="Chen Z."/>
            <person name="Engels R."/>
            <person name="Freedman E."/>
            <person name="Gellesch M."/>
            <person name="Goldberg J."/>
            <person name="Griggs A."/>
            <person name="Gujja S."/>
            <person name="Heilman E.R."/>
            <person name="Heiman D.I."/>
            <person name="Hepburn T.A."/>
            <person name="Howarth C."/>
            <person name="Jen D."/>
            <person name="Larson L."/>
            <person name="Mehta T."/>
            <person name="Park D."/>
            <person name="Pearson M."/>
            <person name="Richards J."/>
            <person name="Roberts A."/>
            <person name="Saif S."/>
            <person name="Shea T.D."/>
            <person name="Shenoy N."/>
            <person name="Sisk P."/>
            <person name="Stolte C."/>
            <person name="Sykes S.N."/>
            <person name="Walk T."/>
            <person name="White J."/>
            <person name="Yandava C."/>
            <person name="Izard J."/>
            <person name="Baranova O.V."/>
            <person name="Blanton J.M."/>
            <person name="Tanner A.C."/>
            <person name="Dewhirst F."/>
            <person name="Haas B."/>
            <person name="Nusbaum C."/>
            <person name="Birren B."/>
        </authorList>
    </citation>
    <scope>NUCLEOTIDE SEQUENCE [LARGE SCALE GENOMIC DNA]</scope>
    <source>
        <strain evidence="8 9">ATCC 29453</strain>
    </source>
</reference>
<organism evidence="8 9">
    <name type="scientific">Simonsiella muelleri ATCC 29453</name>
    <dbReference type="NCBI Taxonomy" id="641147"/>
    <lineage>
        <taxon>Bacteria</taxon>
        <taxon>Pseudomonadati</taxon>
        <taxon>Pseudomonadota</taxon>
        <taxon>Betaproteobacteria</taxon>
        <taxon>Neisseriales</taxon>
        <taxon>Neisseriaceae</taxon>
        <taxon>Simonsiella</taxon>
    </lineage>
</organism>
<dbReference type="KEGG" id="smur:BWP33_00715"/>
<evidence type="ECO:0000256" key="4">
    <source>
        <dbReference type="ARBA" id="ARBA00024346"/>
    </source>
</evidence>
<protein>
    <recommendedName>
        <fullName evidence="5">Protein-arginine rhamnosyltransferase</fullName>
    </recommendedName>
    <alternativeName>
        <fullName evidence="6">EF-P arginine rhamnosyltransferase</fullName>
    </alternativeName>
</protein>
<dbReference type="Pfam" id="PF10093">
    <property type="entry name" value="EarP"/>
    <property type="match status" value="1"/>
</dbReference>
<proteinExistence type="inferred from homology"/>
<dbReference type="Proteomes" id="UP000017813">
    <property type="component" value="Unassembled WGS sequence"/>
</dbReference>
<dbReference type="GO" id="GO:0106361">
    <property type="term" value="F:protein-arginine rhamnosyltransferase activity"/>
    <property type="evidence" value="ECO:0007669"/>
    <property type="project" value="InterPro"/>
</dbReference>
<evidence type="ECO:0000256" key="3">
    <source>
        <dbReference type="ARBA" id="ARBA00024303"/>
    </source>
</evidence>
<comment type="catalytic activity">
    <reaction evidence="7">
        <text>dTDP-beta-L-rhamnose + L-arginyl-[protein] = N(omega)-(alpha-L-rhamnosyl)-L-arginyl-[protein] + dTDP + H(+)</text>
        <dbReference type="Rhea" id="RHEA:66692"/>
        <dbReference type="Rhea" id="RHEA-COMP:10532"/>
        <dbReference type="Rhea" id="RHEA-COMP:17096"/>
        <dbReference type="ChEBI" id="CHEBI:15378"/>
        <dbReference type="ChEBI" id="CHEBI:29965"/>
        <dbReference type="ChEBI" id="CHEBI:57510"/>
        <dbReference type="ChEBI" id="CHEBI:58369"/>
        <dbReference type="ChEBI" id="CHEBI:167445"/>
    </reaction>
    <physiologicalReaction direction="left-to-right" evidence="7">
        <dbReference type="Rhea" id="RHEA:66693"/>
    </physiologicalReaction>
</comment>
<dbReference type="AlphaFoldDB" id="V9HE39"/>
<keyword evidence="9" id="KW-1185">Reference proteome</keyword>
<dbReference type="EMBL" id="ADCY02000006">
    <property type="protein sequence ID" value="EFG31971.1"/>
    <property type="molecule type" value="Genomic_DNA"/>
</dbReference>
<dbReference type="HOGENOM" id="CLU_060250_0_0_4"/>
<gene>
    <name evidence="8" type="ORF">HMPREF9021_00375</name>
</gene>
<name>V9HE39_9NEIS</name>
<dbReference type="InterPro" id="IPR016633">
    <property type="entry name" value="EarP"/>
</dbReference>
<evidence type="ECO:0000256" key="2">
    <source>
        <dbReference type="ARBA" id="ARBA00022679"/>
    </source>
</evidence>
<accession>V9HE39</accession>
<comment type="caution">
    <text evidence="8">The sequence shown here is derived from an EMBL/GenBank/DDBJ whole genome shotgun (WGS) entry which is preliminary data.</text>
</comment>
<dbReference type="STRING" id="641147.HMPREF9021_00375"/>
<evidence type="ECO:0000256" key="5">
    <source>
        <dbReference type="ARBA" id="ARBA00024416"/>
    </source>
</evidence>
<evidence type="ECO:0000256" key="6">
    <source>
        <dbReference type="ARBA" id="ARBA00030025"/>
    </source>
</evidence>
<keyword evidence="1" id="KW-0328">Glycosyltransferase</keyword>
<sequence length="364" mass="42624">MNKKFNKICWLFCNVIDNFGDIGVAWRLARELRTRLNWQIYLFLDDWGSLRCLAPDYANESGIILKNWQENEFADVENVCAPHVVIEMFACRLPENVLVILKKNQAIWLNWEYLSAENWAVRTHGMQSLQADGYAKYFWQMGFVPESGGLIREMTFRQPENLIESNALRVLLFGYQSEIWVETLRAWQALGWRVDVDCVGWQVGQSLHELGDLLAENGKQYILGSLKIRQIDFVPQQNFDDLLAQYDWLFVRGEDSFVRAQFSGKPFFWHIYPQNELAHLDKLAAFWDGVWRDDATWQVAHCALSGELNGAFRLPENERMAHWQTLWDCRADWASGARDWQMFLLSQSDAVTRLANWCDLYNTK</sequence>
<comment type="function">
    <text evidence="3">Protein-arginine rhamnosyltransferase that catalyzes the transfer of a single rhamnose to elongation factor P (EF-P) on 'Lys-32', a modification required for EF-P-dependent rescue of polyproline stalled ribosomes.</text>
</comment>
<evidence type="ECO:0000313" key="9">
    <source>
        <dbReference type="Proteomes" id="UP000017813"/>
    </source>
</evidence>
<evidence type="ECO:0000313" key="8">
    <source>
        <dbReference type="EMBL" id="EFG31971.1"/>
    </source>
</evidence>
<evidence type="ECO:0000256" key="1">
    <source>
        <dbReference type="ARBA" id="ARBA00022676"/>
    </source>
</evidence>